<reference evidence="2 3" key="1">
    <citation type="journal article" date="2015" name="Genome Announc.">
        <title>Expanding the biotechnology potential of lactobacilli through comparative genomics of 213 strains and associated genera.</title>
        <authorList>
            <person name="Sun Z."/>
            <person name="Harris H.M."/>
            <person name="McCann A."/>
            <person name="Guo C."/>
            <person name="Argimon S."/>
            <person name="Zhang W."/>
            <person name="Yang X."/>
            <person name="Jeffery I.B."/>
            <person name="Cooney J.C."/>
            <person name="Kagawa T.F."/>
            <person name="Liu W."/>
            <person name="Song Y."/>
            <person name="Salvetti E."/>
            <person name="Wrobel A."/>
            <person name="Rasinkangas P."/>
            <person name="Parkhill J."/>
            <person name="Rea M.C."/>
            <person name="O'Sullivan O."/>
            <person name="Ritari J."/>
            <person name="Douillard F.P."/>
            <person name="Paul Ross R."/>
            <person name="Yang R."/>
            <person name="Briner A.E."/>
            <person name="Felis G.E."/>
            <person name="de Vos W.M."/>
            <person name="Barrangou R."/>
            <person name="Klaenhammer T.R."/>
            <person name="Caufield P.W."/>
            <person name="Cui Y."/>
            <person name="Zhang H."/>
            <person name="O'Toole P.W."/>
        </authorList>
    </citation>
    <scope>NUCLEOTIDE SEQUENCE [LARGE SCALE GENOMIC DNA]</scope>
    <source>
        <strain evidence="2 3">DSM 22697</strain>
    </source>
</reference>
<sequence>MGNFLLVLVGLGLLVWAANWLLTQWQKSRLKSVGGEITPDVFEANMRKAQIIDLREKKDFDAGHILGARDLPYTQLKQRMIELRKDLPVYMYDLTGAVSVKAARRMKKAGFEHLYFLKGGYDNWSGKTKKAKQFED</sequence>
<dbReference type="Proteomes" id="UP000050865">
    <property type="component" value="Unassembled WGS sequence"/>
</dbReference>
<dbReference type="InterPro" id="IPR050229">
    <property type="entry name" value="GlpE_sulfurtransferase"/>
</dbReference>
<gene>
    <name evidence="2" type="ORF">FC75_GL001178</name>
</gene>
<dbReference type="GO" id="GO:0016740">
    <property type="term" value="F:transferase activity"/>
    <property type="evidence" value="ECO:0007669"/>
    <property type="project" value="UniProtKB-KW"/>
</dbReference>
<dbReference type="EMBL" id="AYZJ01000022">
    <property type="protein sequence ID" value="KRN24805.1"/>
    <property type="molecule type" value="Genomic_DNA"/>
</dbReference>
<evidence type="ECO:0000259" key="1">
    <source>
        <dbReference type="PROSITE" id="PS50206"/>
    </source>
</evidence>
<dbReference type="InterPro" id="IPR001763">
    <property type="entry name" value="Rhodanese-like_dom"/>
</dbReference>
<dbReference type="PANTHER" id="PTHR43031:SF18">
    <property type="entry name" value="RHODANESE-RELATED SULFURTRANSFERASES"/>
    <property type="match status" value="1"/>
</dbReference>
<dbReference type="RefSeq" id="WP_056989195.1">
    <property type="nucleotide sequence ID" value="NZ_AYZJ01000022.1"/>
</dbReference>
<dbReference type="PATRIC" id="fig|1423730.4.peg.1233"/>
<dbReference type="SUPFAM" id="SSF52821">
    <property type="entry name" value="Rhodanese/Cell cycle control phosphatase"/>
    <property type="match status" value="1"/>
</dbReference>
<evidence type="ECO:0000313" key="3">
    <source>
        <dbReference type="Proteomes" id="UP000050865"/>
    </source>
</evidence>
<dbReference type="Pfam" id="PF00581">
    <property type="entry name" value="Rhodanese"/>
    <property type="match status" value="1"/>
</dbReference>
<name>A0A0R2FFL8_9LACO</name>
<accession>A0A0R2FFL8</accession>
<dbReference type="STRING" id="1423730.FC75_GL001178"/>
<dbReference type="Gene3D" id="3.40.250.10">
    <property type="entry name" value="Rhodanese-like domain"/>
    <property type="match status" value="1"/>
</dbReference>
<feature type="domain" description="Rhodanese" evidence="1">
    <location>
        <begin position="45"/>
        <end position="129"/>
    </location>
</feature>
<dbReference type="CDD" id="cd00158">
    <property type="entry name" value="RHOD"/>
    <property type="match status" value="1"/>
</dbReference>
<dbReference type="AlphaFoldDB" id="A0A0R2FFL8"/>
<keyword evidence="2" id="KW-0808">Transferase</keyword>
<comment type="caution">
    <text evidence="2">The sequence shown here is derived from an EMBL/GenBank/DDBJ whole genome shotgun (WGS) entry which is preliminary data.</text>
</comment>
<proteinExistence type="predicted"/>
<protein>
    <submittedName>
        <fullName evidence="2">Rhodanese-related sulfurtransferase</fullName>
    </submittedName>
</protein>
<organism evidence="2 3">
    <name type="scientific">Lacticaseibacillus camelliae DSM 22697 = JCM 13995</name>
    <dbReference type="NCBI Taxonomy" id="1423730"/>
    <lineage>
        <taxon>Bacteria</taxon>
        <taxon>Bacillati</taxon>
        <taxon>Bacillota</taxon>
        <taxon>Bacilli</taxon>
        <taxon>Lactobacillales</taxon>
        <taxon>Lactobacillaceae</taxon>
        <taxon>Lacticaseibacillus</taxon>
    </lineage>
</organism>
<keyword evidence="3" id="KW-1185">Reference proteome</keyword>
<evidence type="ECO:0000313" key="2">
    <source>
        <dbReference type="EMBL" id="KRN24805.1"/>
    </source>
</evidence>
<dbReference type="InterPro" id="IPR036873">
    <property type="entry name" value="Rhodanese-like_dom_sf"/>
</dbReference>
<dbReference type="PROSITE" id="PS50206">
    <property type="entry name" value="RHODANESE_3"/>
    <property type="match status" value="1"/>
</dbReference>
<dbReference type="PANTHER" id="PTHR43031">
    <property type="entry name" value="FAD-DEPENDENT OXIDOREDUCTASE"/>
    <property type="match status" value="1"/>
</dbReference>
<dbReference type="SMART" id="SM00450">
    <property type="entry name" value="RHOD"/>
    <property type="match status" value="1"/>
</dbReference>